<dbReference type="InterPro" id="IPR050927">
    <property type="entry name" value="TRPM"/>
</dbReference>
<feature type="domain" description="TRPM SLOG" evidence="13">
    <location>
        <begin position="111"/>
        <end position="193"/>
    </location>
</feature>
<keyword evidence="2" id="KW-0813">Transport</keyword>
<evidence type="ECO:0000256" key="8">
    <source>
        <dbReference type="ARBA" id="ARBA00022989"/>
    </source>
</evidence>
<feature type="transmembrane region" description="Helical" evidence="12">
    <location>
        <begin position="813"/>
        <end position="834"/>
    </location>
</feature>
<keyword evidence="9" id="KW-0406">Ion transport</keyword>
<dbReference type="GeneID" id="106074598"/>
<reference evidence="16" key="1">
    <citation type="submission" date="2025-08" db="UniProtKB">
        <authorList>
            <consortium name="RefSeq"/>
        </authorList>
    </citation>
    <scope>IDENTIFICATION</scope>
</reference>
<evidence type="ECO:0000256" key="1">
    <source>
        <dbReference type="ARBA" id="ARBA00004651"/>
    </source>
</evidence>
<evidence type="ECO:0000256" key="6">
    <source>
        <dbReference type="ARBA" id="ARBA00022692"/>
    </source>
</evidence>
<proteinExistence type="predicted"/>
<dbReference type="PANTHER" id="PTHR13800:SF41">
    <property type="entry name" value="PROTEIN CED-11"/>
    <property type="match status" value="1"/>
</dbReference>
<dbReference type="GO" id="GO:0005262">
    <property type="term" value="F:calcium channel activity"/>
    <property type="evidence" value="ECO:0007669"/>
    <property type="project" value="UniProtKB-KW"/>
</dbReference>
<accession>A0A9W2Z8R3</accession>
<evidence type="ECO:0000259" key="14">
    <source>
        <dbReference type="Pfam" id="PF25508"/>
    </source>
</evidence>
<keyword evidence="11" id="KW-0407">Ion channel</keyword>
<keyword evidence="7" id="KW-0106">Calcium</keyword>
<dbReference type="RefSeq" id="XP_055871495.1">
    <property type="nucleotide sequence ID" value="XM_056015520.1"/>
</dbReference>
<keyword evidence="15" id="KW-1185">Reference proteome</keyword>
<keyword evidence="4" id="KW-0109">Calcium transport</keyword>
<dbReference type="SUPFAM" id="SSF55811">
    <property type="entry name" value="Nudix"/>
    <property type="match status" value="1"/>
</dbReference>
<feature type="domain" description="TRPM-like" evidence="14">
    <location>
        <begin position="500"/>
        <end position="717"/>
    </location>
</feature>
<comment type="subcellular location">
    <subcellularLocation>
        <location evidence="1">Cell membrane</location>
        <topology evidence="1">Multi-pass membrane protein</topology>
    </subcellularLocation>
</comment>
<keyword evidence="5" id="KW-0107">Calcium channel</keyword>
<keyword evidence="8 12" id="KW-1133">Transmembrane helix</keyword>
<evidence type="ECO:0000256" key="4">
    <source>
        <dbReference type="ARBA" id="ARBA00022568"/>
    </source>
</evidence>
<evidence type="ECO:0000256" key="5">
    <source>
        <dbReference type="ARBA" id="ARBA00022673"/>
    </source>
</evidence>
<keyword evidence="6 12" id="KW-0812">Transmembrane</keyword>
<dbReference type="Pfam" id="PF18139">
    <property type="entry name" value="LSDAT_euk"/>
    <property type="match status" value="2"/>
</dbReference>
<dbReference type="Pfam" id="PF25508">
    <property type="entry name" value="TRPM2"/>
    <property type="match status" value="1"/>
</dbReference>
<evidence type="ECO:0000256" key="3">
    <source>
        <dbReference type="ARBA" id="ARBA00022475"/>
    </source>
</evidence>
<name>A0A9W2Z8R3_BIOGL</name>
<feature type="domain" description="TRPM SLOG" evidence="13">
    <location>
        <begin position="288"/>
        <end position="389"/>
    </location>
</feature>
<dbReference type="Gene3D" id="3.90.79.10">
    <property type="entry name" value="Nucleoside Triphosphate Pyrophosphohydrolase"/>
    <property type="match status" value="1"/>
</dbReference>
<evidence type="ECO:0000313" key="15">
    <source>
        <dbReference type="Proteomes" id="UP001165740"/>
    </source>
</evidence>
<keyword evidence="10 12" id="KW-0472">Membrane</keyword>
<evidence type="ECO:0000256" key="10">
    <source>
        <dbReference type="ARBA" id="ARBA00023136"/>
    </source>
</evidence>
<dbReference type="InterPro" id="IPR015797">
    <property type="entry name" value="NUDIX_hydrolase-like_dom_sf"/>
</dbReference>
<evidence type="ECO:0000259" key="13">
    <source>
        <dbReference type="Pfam" id="PF18139"/>
    </source>
</evidence>
<organism evidence="15 16">
    <name type="scientific">Biomphalaria glabrata</name>
    <name type="common">Bloodfluke planorb</name>
    <name type="synonym">Freshwater snail</name>
    <dbReference type="NCBI Taxonomy" id="6526"/>
    <lineage>
        <taxon>Eukaryota</taxon>
        <taxon>Metazoa</taxon>
        <taxon>Spiralia</taxon>
        <taxon>Lophotrochozoa</taxon>
        <taxon>Mollusca</taxon>
        <taxon>Gastropoda</taxon>
        <taxon>Heterobranchia</taxon>
        <taxon>Euthyneura</taxon>
        <taxon>Panpulmonata</taxon>
        <taxon>Hygrophila</taxon>
        <taxon>Lymnaeoidea</taxon>
        <taxon>Planorbidae</taxon>
        <taxon>Biomphalaria</taxon>
    </lineage>
</organism>
<dbReference type="InterPro" id="IPR041491">
    <property type="entry name" value="TRPM_SLOG"/>
</dbReference>
<protein>
    <submittedName>
        <fullName evidence="16">Transient receptor potential cation channel subfamily M member-like 2 isoform X1</fullName>
    </submittedName>
</protein>
<evidence type="ECO:0000256" key="2">
    <source>
        <dbReference type="ARBA" id="ARBA00022448"/>
    </source>
</evidence>
<gene>
    <name evidence="16" type="primary">LOC106074598</name>
</gene>
<feature type="transmembrane region" description="Helical" evidence="12">
    <location>
        <begin position="955"/>
        <end position="975"/>
    </location>
</feature>
<evidence type="ECO:0000256" key="11">
    <source>
        <dbReference type="ARBA" id="ARBA00023303"/>
    </source>
</evidence>
<feature type="transmembrane region" description="Helical" evidence="12">
    <location>
        <begin position="1102"/>
        <end position="1121"/>
    </location>
</feature>
<evidence type="ECO:0000256" key="7">
    <source>
        <dbReference type="ARBA" id="ARBA00022837"/>
    </source>
</evidence>
<feature type="transmembrane region" description="Helical" evidence="12">
    <location>
        <begin position="881"/>
        <end position="899"/>
    </location>
</feature>
<feature type="transmembrane region" description="Helical" evidence="12">
    <location>
        <begin position="1043"/>
        <end position="1065"/>
    </location>
</feature>
<dbReference type="Proteomes" id="UP001165740">
    <property type="component" value="Chromosome 1"/>
</dbReference>
<dbReference type="PANTHER" id="PTHR13800">
    <property type="entry name" value="TRANSIENT RECEPTOR POTENTIAL CATION CHANNEL, SUBFAMILY M, MEMBER 6"/>
    <property type="match status" value="1"/>
</dbReference>
<dbReference type="Pfam" id="PF25969">
    <property type="entry name" value="NUDT9_N"/>
    <property type="match status" value="1"/>
</dbReference>
<evidence type="ECO:0000256" key="9">
    <source>
        <dbReference type="ARBA" id="ARBA00023065"/>
    </source>
</evidence>
<dbReference type="OMA" id="AIAYVWC"/>
<feature type="transmembrane region" description="Helical" evidence="12">
    <location>
        <begin position="911"/>
        <end position="934"/>
    </location>
</feature>
<keyword evidence="3" id="KW-1003">Cell membrane</keyword>
<sequence>MWRYLYSFFSSPNQRVSESGGSIGGASNASFVSGAKSPNKAMMKLPDQAARSTNTNEILAYRPITTSGFEFHLEKNRAFEACNVTDSIVYKDISRQESWLEMLVTEETMEQVDRITQDMADNKNMKSPKLVLTLISSAQYFKHWKRQQDVEDFQDGLMKAASLTEMWILLDTRNEELTAMIGEAIAKEKSRRNILKTEQMLERFPTQSPLPKLTVIGVVRQNDLSGHAVKIKQVTSPVNEGLTITVEDSHNDIDSQSQQTFGFLTHKIVTSRDMQNTAINSFILKLELNLMKPLEQDRTHVEAEKKTDGPSTPLIGLLKDGGLEDIDHVLALLRKNVPVIVICGQGKAAGLLAFAYRAAQQSYGTDNYETYVKTELLNRLSEYFPKEFRDNSLSRNQYRDKILQCIAYATQGDYALLSLVERNTTYELKDLSKVILNAVITSLNALSETIEREQLLSNMQLIIDWIQPELAVTEIFEKYGADKFWIDDDQFEQVLVRPGRQEFVELFLDRGFSMYKYLNPRRLEQLFERCSDKDFFVTTCLETVLGEKMTEERPIPEDFVSGKDSHLNHILVILTGLQHLIDPLELSLNTSAYRTEDVVTAEHRALHALIYWAVLTNNQKLVRIFWSRTNEPVAMALVLSNIYKRLSQHWISNHDLKEKMKSTGIMYGRLAIQLLDLCFNESESQALSSLTTKLLPFNNYTVMDLAMIGKNKYFIAHPCCQKRIFNMWHGHIRINQRHGFLSDNVKIVLCLLLVLPTYFWIETVSESKKPSGSKSKTIWKKPSLAEKISQGKLQLLCKVPFFNKLYFLWRAPLVKFWLSQIFFMAFLVYFMFAMAEPFCGKQFTNWHVSVWLLAYICDYLYIVVVRKLYCAELPIFESMRAIAVFAYTLTIIVVFRLAYPGYLSFTIVKTLLSFSLIYFCYLAMGFLFPVSPVYGPMMVNTVLMMKRDLITWLKMWMMTLISGAVAVQAALYPAFPLTMYTVLNALRRGIFAIFMTEVADIREGGQCSCLYNYTSSYGCQTSSIPYSVQEKLEKCVNNSTGSYLILLQYIFITKLVYVTLIFTVTRVTLATTYERSVEIWKYQLFLIVVNNHWRPMLPVPLVLLYYPFVVIKCCYLVLNYICRAWCPCCARSKEKPVRVGDLNIWRGLMRMQKKNEKLEMEKVNQVRTADARLKVISKDQSTQSKQMDSINDRLIGIINSQTTLSLTLEHMKHVMEELGNKNFKTAGDVLPLRSQHTRCRMSPYPGTSIRRYPVFDKNVSWEENYPAYDPPAFSRPEEEYEEDRRPYLDPNMFELQKQKMERERLKVEDEEAPQDVAFSPEFNAEVEANTSAGEKYVVDRTSWITKDDQPMQYVLDTSGVPRNPMGRTGLRGRGNLWRWGPNHMIYAIVSRWKSAPNDNDVVPTHKMVNGMKVMEILVVHNDLLNEDSLPGDFISGKNSKYNVICEVMMRDLLGEKDVPSSTQLDQEDMIQFFRQFVVSDLLSGILGRSIPATSSLSSTLVYKGYMDDSNNTDNAWVEAEVWNFHYHSRDRLDNKIVYKEKHWREVSSVLQLAGSQLTHVLDVARMYEDVRI</sequence>
<feature type="transmembrane region" description="Helical" evidence="12">
    <location>
        <begin position="846"/>
        <end position="869"/>
    </location>
</feature>
<evidence type="ECO:0000256" key="12">
    <source>
        <dbReference type="SAM" id="Phobius"/>
    </source>
</evidence>
<dbReference type="InterPro" id="IPR057366">
    <property type="entry name" value="TRPM-like"/>
</dbReference>
<dbReference type="GO" id="GO:0005886">
    <property type="term" value="C:plasma membrane"/>
    <property type="evidence" value="ECO:0007669"/>
    <property type="project" value="UniProtKB-SubCell"/>
</dbReference>
<evidence type="ECO:0000313" key="16">
    <source>
        <dbReference type="RefSeq" id="XP_055871495.1"/>
    </source>
</evidence>